<keyword evidence="1" id="KW-1133">Transmembrane helix</keyword>
<evidence type="ECO:0008006" key="4">
    <source>
        <dbReference type="Google" id="ProtNLM"/>
    </source>
</evidence>
<comment type="caution">
    <text evidence="2">The sequence shown here is derived from an EMBL/GenBank/DDBJ whole genome shotgun (WGS) entry which is preliminary data.</text>
</comment>
<sequence length="213" mass="25251">MVIFIMDIQVDHYLFQHKFYVQLTDLFKYYLEHGIFLTIKAILMIRKIKKQLGKGYHGMSKVYKSNGSAEVNNGSFKRILIKLLKTILMLILLFSFFVYWLFFDINRLPHGEFLSESLSPDGKYKIKFYLINGGATTAYGVRGELCYKNGLKIRNIYWNYPEDKADVKWINNHVVIINGHRLDIFKDSFDFRKESLKRLIEKLRSKKTKFHGK</sequence>
<keyword evidence="1" id="KW-0812">Transmembrane</keyword>
<protein>
    <recommendedName>
        <fullName evidence="4">DUF5673 domain-containing protein</fullName>
    </recommendedName>
</protein>
<keyword evidence="1" id="KW-0472">Membrane</keyword>
<feature type="transmembrane region" description="Helical" evidence="1">
    <location>
        <begin position="83"/>
        <end position="102"/>
    </location>
</feature>
<dbReference type="Pfam" id="PF17428">
    <property type="entry name" value="DUF5412"/>
    <property type="match status" value="1"/>
</dbReference>
<reference evidence="2 3" key="1">
    <citation type="submission" date="2017-05" db="EMBL/GenBank/DDBJ databases">
        <authorList>
            <person name="Varghese N."/>
            <person name="Submissions S."/>
        </authorList>
    </citation>
    <scope>NUCLEOTIDE SEQUENCE [LARGE SCALE GENOMIC DNA]</scope>
    <source>
        <strain evidence="2 3">MACB1020</strain>
    </source>
</reference>
<evidence type="ECO:0000313" key="2">
    <source>
        <dbReference type="EMBL" id="SMR94615.1"/>
    </source>
</evidence>
<dbReference type="Proteomes" id="UP000196803">
    <property type="component" value="Unassembled WGS sequence"/>
</dbReference>
<dbReference type="EMBL" id="FXXC01000001">
    <property type="protein sequence ID" value="SMR94615.1"/>
    <property type="molecule type" value="Genomic_DNA"/>
</dbReference>
<accession>A0ABY1SA49</accession>
<dbReference type="InterPro" id="IPR035406">
    <property type="entry name" value="DUF5412"/>
</dbReference>
<name>A0ABY1SA49_CALBS</name>
<evidence type="ECO:0000256" key="1">
    <source>
        <dbReference type="SAM" id="Phobius"/>
    </source>
</evidence>
<organism evidence="2 3">
    <name type="scientific">Caldicellulosiruptor bescii</name>
    <name type="common">Anaerocellum thermophilum</name>
    <dbReference type="NCBI Taxonomy" id="31899"/>
    <lineage>
        <taxon>Bacteria</taxon>
        <taxon>Bacillati</taxon>
        <taxon>Bacillota</taxon>
        <taxon>Bacillota incertae sedis</taxon>
        <taxon>Caldicellulosiruptorales</taxon>
        <taxon>Caldicellulosiruptoraceae</taxon>
        <taxon>Caldicellulosiruptor</taxon>
    </lineage>
</organism>
<keyword evidence="3" id="KW-1185">Reference proteome</keyword>
<evidence type="ECO:0000313" key="3">
    <source>
        <dbReference type="Proteomes" id="UP000196803"/>
    </source>
</evidence>
<gene>
    <name evidence="2" type="ORF">SAMN05216240_2178</name>
</gene>
<proteinExistence type="predicted"/>